<comment type="similarity">
    <text evidence="2">Belongs to the TMEM214 family.</text>
</comment>
<sequence length="663" mass="75004">MSSGQWEVVGKSKKSQNGKVKNPKDDEKKATKNGTKLEDIVPHSQIKSYYSGMEIDDTRKPPKDQKKGGEKKNKKQDKKSEPTKPKPPKTIDEALEAMDLTELASIITTNKVRFSNAPLVWLKEVANFLNSKISIEVDDSTFANYPLNYPLCVTPADIRSALENLLQDAGKANTQIFFDVTLTALANDMSRGQPANGHRLLLQMLANEYPEFCIASIQKSVSLRNSYQNRPPIGLSLLWTLGQGGYKNFAVGLKAWQEVFLPIVELKNYSKYVIAYLSDILDKHAMDAKVTLDQYLAMLDMVNNKRNALSKDLSSDLIKQLSKFKDIYFNKSGNKLQVSFNQLMKKLPNQYLSGSILDPYNTVLVESLVDCLAQDDSCNATWRQLFHKCSKQSATLIEYIDTNWTIVSPRLKKKSLKVTITQYMEVCGETLKGKKKDETVVKTKKICQDILDKMTSTRRFPWLWASFFLLVGIAGLIAYDVSRVNGNFPKSATGKLLNDLGILEQSQHAWRKTLSTSARGYLWLESNVPIYYATTVETCKPYAQLSKEVFIVAVNKMGVLYGNMKDYVVEKTPVVVATIEQYAPGVIDTVQSYVVSGYTTFRKYSNDYYQATLEYLSTKVFVGEWAPEILQKKTQLALNATQSHMSSYFHWFREQVGIYSEIP</sequence>
<evidence type="ECO:0000256" key="1">
    <source>
        <dbReference type="ARBA" id="ARBA00004477"/>
    </source>
</evidence>
<evidence type="ECO:0000256" key="11">
    <source>
        <dbReference type="SAM" id="MobiDB-lite"/>
    </source>
</evidence>
<evidence type="ECO:0000313" key="14">
    <source>
        <dbReference type="Proteomes" id="UP001153954"/>
    </source>
</evidence>
<keyword evidence="8 12" id="KW-0472">Membrane</keyword>
<evidence type="ECO:0000256" key="3">
    <source>
        <dbReference type="ARBA" id="ARBA00011720"/>
    </source>
</evidence>
<protein>
    <recommendedName>
        <fullName evidence="15">Transmembrane protein 214</fullName>
    </recommendedName>
</protein>
<evidence type="ECO:0000256" key="7">
    <source>
        <dbReference type="ARBA" id="ARBA00022989"/>
    </source>
</evidence>
<evidence type="ECO:0000256" key="4">
    <source>
        <dbReference type="ARBA" id="ARBA00022692"/>
    </source>
</evidence>
<comment type="caution">
    <text evidence="13">The sequence shown here is derived from an EMBL/GenBank/DDBJ whole genome shotgun (WGS) entry which is preliminary data.</text>
</comment>
<dbReference type="AlphaFoldDB" id="A0AAU9TTU9"/>
<dbReference type="PANTHER" id="PTHR13448:SF0">
    <property type="entry name" value="TRANSMEMBRANE PROTEIN 214"/>
    <property type="match status" value="1"/>
</dbReference>
<dbReference type="GO" id="GO:0006915">
    <property type="term" value="P:apoptotic process"/>
    <property type="evidence" value="ECO:0007669"/>
    <property type="project" value="UniProtKB-KW"/>
</dbReference>
<feature type="region of interest" description="Disordered" evidence="11">
    <location>
        <begin position="1"/>
        <end position="92"/>
    </location>
</feature>
<evidence type="ECO:0000256" key="9">
    <source>
        <dbReference type="ARBA" id="ARBA00023180"/>
    </source>
</evidence>
<keyword evidence="7 12" id="KW-1133">Transmembrane helix</keyword>
<dbReference type="InterPro" id="IPR019308">
    <property type="entry name" value="TMEM214"/>
</dbReference>
<evidence type="ECO:0000256" key="8">
    <source>
        <dbReference type="ARBA" id="ARBA00023136"/>
    </source>
</evidence>
<keyword evidence="14" id="KW-1185">Reference proteome</keyword>
<keyword evidence="5" id="KW-0053">Apoptosis</keyword>
<feature type="compositionally biased region" description="Basic and acidic residues" evidence="11">
    <location>
        <begin position="22"/>
        <end position="41"/>
    </location>
</feature>
<evidence type="ECO:0000256" key="12">
    <source>
        <dbReference type="SAM" id="Phobius"/>
    </source>
</evidence>
<keyword evidence="9" id="KW-0325">Glycoprotein</keyword>
<feature type="transmembrane region" description="Helical" evidence="12">
    <location>
        <begin position="462"/>
        <end position="481"/>
    </location>
</feature>
<dbReference type="GO" id="GO:0005789">
    <property type="term" value="C:endoplasmic reticulum membrane"/>
    <property type="evidence" value="ECO:0007669"/>
    <property type="project" value="UniProtKB-SubCell"/>
</dbReference>
<evidence type="ECO:0008006" key="15">
    <source>
        <dbReference type="Google" id="ProtNLM"/>
    </source>
</evidence>
<name>A0AAU9TTU9_EUPED</name>
<proteinExistence type="inferred from homology"/>
<dbReference type="Proteomes" id="UP001153954">
    <property type="component" value="Unassembled WGS sequence"/>
</dbReference>
<comment type="subcellular location">
    <subcellularLocation>
        <location evidence="1">Endoplasmic reticulum membrane</location>
        <topology evidence="1">Multi-pass membrane protein</topology>
    </subcellularLocation>
</comment>
<accession>A0AAU9TTU9</accession>
<comment type="subunit">
    <text evidence="3">Constitutively interacts with CASP4; required for the localization of procaspase 4 to the ER.</text>
</comment>
<dbReference type="PANTHER" id="PTHR13448">
    <property type="entry name" value="TRANSMEMBRANE PROTEIN 214"/>
    <property type="match status" value="1"/>
</dbReference>
<reference evidence="13" key="1">
    <citation type="submission" date="2022-03" db="EMBL/GenBank/DDBJ databases">
        <authorList>
            <person name="Tunstrom K."/>
        </authorList>
    </citation>
    <scope>NUCLEOTIDE SEQUENCE</scope>
</reference>
<dbReference type="GO" id="GO:0005794">
    <property type="term" value="C:Golgi apparatus"/>
    <property type="evidence" value="ECO:0007669"/>
    <property type="project" value="TreeGrafter"/>
</dbReference>
<comment type="function">
    <text evidence="10">Critical mediator, in cooperation with CASP4, of endoplasmic reticulum-stress induced apoptosis. Required or the activation of CASP4 following endoplasmic reticulum stress.</text>
</comment>
<organism evidence="13 14">
    <name type="scientific">Euphydryas editha</name>
    <name type="common">Edith's checkerspot</name>
    <dbReference type="NCBI Taxonomy" id="104508"/>
    <lineage>
        <taxon>Eukaryota</taxon>
        <taxon>Metazoa</taxon>
        <taxon>Ecdysozoa</taxon>
        <taxon>Arthropoda</taxon>
        <taxon>Hexapoda</taxon>
        <taxon>Insecta</taxon>
        <taxon>Pterygota</taxon>
        <taxon>Neoptera</taxon>
        <taxon>Endopterygota</taxon>
        <taxon>Lepidoptera</taxon>
        <taxon>Glossata</taxon>
        <taxon>Ditrysia</taxon>
        <taxon>Papilionoidea</taxon>
        <taxon>Nymphalidae</taxon>
        <taxon>Nymphalinae</taxon>
        <taxon>Euphydryas</taxon>
    </lineage>
</organism>
<dbReference type="EMBL" id="CAKOGL010000008">
    <property type="protein sequence ID" value="CAH2089268.1"/>
    <property type="molecule type" value="Genomic_DNA"/>
</dbReference>
<evidence type="ECO:0000313" key="13">
    <source>
        <dbReference type="EMBL" id="CAH2089268.1"/>
    </source>
</evidence>
<evidence type="ECO:0000256" key="6">
    <source>
        <dbReference type="ARBA" id="ARBA00022824"/>
    </source>
</evidence>
<evidence type="ECO:0000256" key="5">
    <source>
        <dbReference type="ARBA" id="ARBA00022703"/>
    </source>
</evidence>
<evidence type="ECO:0000256" key="10">
    <source>
        <dbReference type="ARBA" id="ARBA00024938"/>
    </source>
</evidence>
<evidence type="ECO:0000256" key="2">
    <source>
        <dbReference type="ARBA" id="ARBA00007984"/>
    </source>
</evidence>
<feature type="compositionally biased region" description="Basic and acidic residues" evidence="11">
    <location>
        <begin position="56"/>
        <end position="71"/>
    </location>
</feature>
<gene>
    <name evidence="13" type="ORF">EEDITHA_LOCUS5342</name>
</gene>
<keyword evidence="4 12" id="KW-0812">Transmembrane</keyword>
<feature type="compositionally biased region" description="Basic and acidic residues" evidence="11">
    <location>
        <begin position="78"/>
        <end position="92"/>
    </location>
</feature>
<dbReference type="Pfam" id="PF10151">
    <property type="entry name" value="TMEM214"/>
    <property type="match status" value="1"/>
</dbReference>
<keyword evidence="6" id="KW-0256">Endoplasmic reticulum</keyword>